<gene>
    <name evidence="4" type="ORF">FMM02_02055</name>
</gene>
<dbReference type="EMBL" id="CP041659">
    <property type="protein sequence ID" value="QDP18848.1"/>
    <property type="molecule type" value="Genomic_DNA"/>
</dbReference>
<dbReference type="PROSITE" id="PS51257">
    <property type="entry name" value="PROKAR_LIPOPROTEIN"/>
    <property type="match status" value="1"/>
</dbReference>
<feature type="signal peptide" evidence="2">
    <location>
        <begin position="1"/>
        <end position="16"/>
    </location>
</feature>
<evidence type="ECO:0000313" key="4">
    <source>
        <dbReference type="EMBL" id="QDP18848.1"/>
    </source>
</evidence>
<evidence type="ECO:0000256" key="1">
    <source>
        <dbReference type="ARBA" id="ARBA00010457"/>
    </source>
</evidence>
<dbReference type="KEGG" id="sxa:FMM02_02055"/>
<dbReference type="InterPro" id="IPR001424">
    <property type="entry name" value="SOD_Cu_Zn_dom"/>
</dbReference>
<dbReference type="GO" id="GO:0005507">
    <property type="term" value="F:copper ion binding"/>
    <property type="evidence" value="ECO:0007669"/>
    <property type="project" value="InterPro"/>
</dbReference>
<keyword evidence="5" id="KW-1185">Reference proteome</keyword>
<dbReference type="InterPro" id="IPR036423">
    <property type="entry name" value="SOD-like_Cu/Zn_dom_sf"/>
</dbReference>
<comment type="similarity">
    <text evidence="1">Belongs to the Cu-Zn superoxide dismutase family.</text>
</comment>
<dbReference type="CDD" id="cd00305">
    <property type="entry name" value="Cu-Zn_Superoxide_Dismutase"/>
    <property type="match status" value="1"/>
</dbReference>
<name>A0A516IPI8_9SPHN</name>
<feature type="chain" id="PRO_5022219833" evidence="2">
    <location>
        <begin position="17"/>
        <end position="189"/>
    </location>
</feature>
<accession>A0A516IPI8</accession>
<dbReference type="Proteomes" id="UP000321857">
    <property type="component" value="Chromosome"/>
</dbReference>
<dbReference type="SUPFAM" id="SSF49329">
    <property type="entry name" value="Cu,Zn superoxide dismutase-like"/>
    <property type="match status" value="1"/>
</dbReference>
<evidence type="ECO:0000313" key="5">
    <source>
        <dbReference type="Proteomes" id="UP000321857"/>
    </source>
</evidence>
<dbReference type="OrthoDB" id="5431326at2"/>
<reference evidence="4 5" key="1">
    <citation type="submission" date="2019-07" db="EMBL/GenBank/DDBJ databases">
        <title>Sphingomonas AE3 Genome sequencing and assembly.</title>
        <authorList>
            <person name="Kim H."/>
        </authorList>
    </citation>
    <scope>NUCLEOTIDE SEQUENCE [LARGE SCALE GENOMIC DNA]</scope>
    <source>
        <strain evidence="4 5">AE3</strain>
    </source>
</reference>
<dbReference type="PANTHER" id="PTHR10003">
    <property type="entry name" value="SUPEROXIDE DISMUTASE CU-ZN -RELATED"/>
    <property type="match status" value="1"/>
</dbReference>
<proteinExistence type="inferred from homology"/>
<evidence type="ECO:0000259" key="3">
    <source>
        <dbReference type="Pfam" id="PF00080"/>
    </source>
</evidence>
<evidence type="ECO:0000256" key="2">
    <source>
        <dbReference type="SAM" id="SignalP"/>
    </source>
</evidence>
<sequence length="189" mass="19012">MSRRRFPLIASLVALAACSQSQDAEQTGNAPLAADNVAAAAESVPLLDGSGKEIGRVEIGEDANGVTLRLAANGISAGTHGVHLHTIGRCDGPKFESAGGHWNPENRQHGRDNPEGAHLGDLANISAGSDEATTVFLVGGVSRTGPGNALGDADGTSLVIHADADDYKTDPSGNSGGRIACAVLAAPTS</sequence>
<organism evidence="4 5">
    <name type="scientific">Sphingomonas xanthus</name>
    <dbReference type="NCBI Taxonomy" id="2594473"/>
    <lineage>
        <taxon>Bacteria</taxon>
        <taxon>Pseudomonadati</taxon>
        <taxon>Pseudomonadota</taxon>
        <taxon>Alphaproteobacteria</taxon>
        <taxon>Sphingomonadales</taxon>
        <taxon>Sphingomonadaceae</taxon>
        <taxon>Sphingomonas</taxon>
    </lineage>
</organism>
<keyword evidence="2" id="KW-0732">Signal</keyword>
<dbReference type="RefSeq" id="WP_147493308.1">
    <property type="nucleotide sequence ID" value="NZ_CP041659.1"/>
</dbReference>
<dbReference type="InterPro" id="IPR024134">
    <property type="entry name" value="SOD_Cu/Zn_/chaperone"/>
</dbReference>
<dbReference type="Pfam" id="PF00080">
    <property type="entry name" value="Sod_Cu"/>
    <property type="match status" value="1"/>
</dbReference>
<dbReference type="AlphaFoldDB" id="A0A516IPI8"/>
<protein>
    <submittedName>
        <fullName evidence="4">Superoxide dismutase family protein</fullName>
    </submittedName>
</protein>
<dbReference type="Gene3D" id="2.60.40.200">
    <property type="entry name" value="Superoxide dismutase, copper/zinc binding domain"/>
    <property type="match status" value="1"/>
</dbReference>
<feature type="domain" description="Superoxide dismutase copper/zinc binding" evidence="3">
    <location>
        <begin position="55"/>
        <end position="183"/>
    </location>
</feature>
<dbReference type="GO" id="GO:0006801">
    <property type="term" value="P:superoxide metabolic process"/>
    <property type="evidence" value="ECO:0007669"/>
    <property type="project" value="InterPro"/>
</dbReference>